<evidence type="ECO:0008006" key="4">
    <source>
        <dbReference type="Google" id="ProtNLM"/>
    </source>
</evidence>
<sequence length="421" mass="45258">MTISKAASKPLMILLRAFRRLWVRVALMALLAVMASVLAALLEDVIPLAIKDRVKPDAVLPVLTILASSMLAVSTFSLNVMVSAHNAAASQATPRVHRILLANTTTHTALATFIGAFVYALTSIILFKAQLHGPGASVTILGVTVAVVVLVILAMLRWIDHLSELGSMENSLRVTEDAARGSLMQSRAAPALGARVLTDETVMPQKAEPIRAPCSGYLQFLDLRKLNGILEKENATVYFHIVPGDPILVDRAVAHAAGLTAEQREQVQACLTISDTRSFEQDRTFGLLVLSEIAARALSPGVNDPGTALDVINRQERLLWDWARTPPEDAPPAYDRIFVRPVAAAELIENAYGSIARDGAGTIEVVERLLKALETLSQGPDMALAKAARDMAGHARSHAAEALPLASQRERHIASPTDKTP</sequence>
<name>A0A1X6Y6K5_9RHOB</name>
<reference evidence="2 3" key="1">
    <citation type="submission" date="2017-03" db="EMBL/GenBank/DDBJ databases">
        <authorList>
            <person name="Afonso C.L."/>
            <person name="Miller P.J."/>
            <person name="Scott M.A."/>
            <person name="Spackman E."/>
            <person name="Goraichik I."/>
            <person name="Dimitrov K.M."/>
            <person name="Suarez D.L."/>
            <person name="Swayne D.E."/>
        </authorList>
    </citation>
    <scope>NUCLEOTIDE SEQUENCE [LARGE SCALE GENOMIC DNA]</scope>
    <source>
        <strain evidence="2 3">CECT 8110</strain>
    </source>
</reference>
<dbReference type="AlphaFoldDB" id="A0A1X6Y6K5"/>
<feature type="transmembrane region" description="Helical" evidence="1">
    <location>
        <begin position="139"/>
        <end position="159"/>
    </location>
</feature>
<feature type="transmembrane region" description="Helical" evidence="1">
    <location>
        <begin position="21"/>
        <end position="42"/>
    </location>
</feature>
<evidence type="ECO:0000313" key="3">
    <source>
        <dbReference type="Proteomes" id="UP000193207"/>
    </source>
</evidence>
<keyword evidence="1" id="KW-1133">Transmembrane helix</keyword>
<organism evidence="2 3">
    <name type="scientific">Roseovarius halotolerans</name>
    <dbReference type="NCBI Taxonomy" id="505353"/>
    <lineage>
        <taxon>Bacteria</taxon>
        <taxon>Pseudomonadati</taxon>
        <taxon>Pseudomonadota</taxon>
        <taxon>Alphaproteobacteria</taxon>
        <taxon>Rhodobacterales</taxon>
        <taxon>Roseobacteraceae</taxon>
        <taxon>Roseovarius</taxon>
    </lineage>
</organism>
<dbReference type="InterPro" id="IPR018723">
    <property type="entry name" value="DUF2254_membrane"/>
</dbReference>
<dbReference type="OrthoDB" id="2955631at2"/>
<feature type="transmembrane region" description="Helical" evidence="1">
    <location>
        <begin position="62"/>
        <end position="88"/>
    </location>
</feature>
<protein>
    <recommendedName>
        <fullName evidence="4">DUF2254 domain-containing protein</fullName>
    </recommendedName>
</protein>
<evidence type="ECO:0000256" key="1">
    <source>
        <dbReference type="SAM" id="Phobius"/>
    </source>
</evidence>
<accession>A0A1X6Y6K5</accession>
<keyword evidence="1" id="KW-0812">Transmembrane</keyword>
<keyword evidence="1" id="KW-0472">Membrane</keyword>
<feature type="transmembrane region" description="Helical" evidence="1">
    <location>
        <begin position="109"/>
        <end position="127"/>
    </location>
</feature>
<dbReference type="RefSeq" id="WP_085815886.1">
    <property type="nucleotide sequence ID" value="NZ_FWFU01000001.1"/>
</dbReference>
<dbReference type="Proteomes" id="UP000193207">
    <property type="component" value="Unassembled WGS sequence"/>
</dbReference>
<keyword evidence="3" id="KW-1185">Reference proteome</keyword>
<evidence type="ECO:0000313" key="2">
    <source>
        <dbReference type="EMBL" id="SLN12192.1"/>
    </source>
</evidence>
<gene>
    <name evidence="2" type="ORF">ROH8110_00144</name>
</gene>
<dbReference type="EMBL" id="FWFU01000001">
    <property type="protein sequence ID" value="SLN12192.1"/>
    <property type="molecule type" value="Genomic_DNA"/>
</dbReference>
<dbReference type="Pfam" id="PF10011">
    <property type="entry name" value="DUF2254"/>
    <property type="match status" value="1"/>
</dbReference>
<proteinExistence type="predicted"/>